<sequence>MVKSKKTETDHINITKDLLLSSILPNVDFDGWSSTAFDQAIVDSGVERSLAHQAAPRGAIDLAVAFHKKGDELMKNGYQPENFSKLKYSEKVRELVKSRIQVSKAHKEAVRKGMSLFTLPPNINEGGQLIWNTSDVIWNILGDTSTDSNWYTKRTTLSAVYSSTVLFWLGDESDEATDTWNFLDRRIKNVMEIEKAKAKIKKTSFGQSVFNLLKLFQKPSDDHKSDFPGYNG</sequence>
<dbReference type="Pfam" id="PF08511">
    <property type="entry name" value="COQ9"/>
    <property type="match status" value="1"/>
</dbReference>
<evidence type="ECO:0000256" key="5">
    <source>
        <dbReference type="ARBA" id="ARBA00023121"/>
    </source>
</evidence>
<dbReference type="GO" id="GO:0006744">
    <property type="term" value="P:ubiquinone biosynthetic process"/>
    <property type="evidence" value="ECO:0007669"/>
    <property type="project" value="UniProtKB-KW"/>
</dbReference>
<dbReference type="InterPro" id="IPR012762">
    <property type="entry name" value="Ubiq_biosynth_COQ9"/>
</dbReference>
<accession>E0Y0A6</accession>
<reference evidence="8" key="1">
    <citation type="journal article" date="2011" name="Environ. Microbiol.">
        <title>Time-series analyses of Monterey Bay coastal microbial picoplankton using a 'genome proxy' microarray.</title>
        <authorList>
            <person name="Rich V.I."/>
            <person name="Pham V.D."/>
            <person name="Eppley J."/>
            <person name="Shi Y."/>
            <person name="DeLong E.F."/>
        </authorList>
    </citation>
    <scope>NUCLEOTIDE SEQUENCE</scope>
</reference>
<feature type="domain" description="COQ9 C-terminal" evidence="7">
    <location>
        <begin position="126"/>
        <end position="194"/>
    </location>
</feature>
<name>E0Y0A6_9PROT</name>
<keyword evidence="4" id="KW-0809">Transit peptide</keyword>
<dbReference type="EMBL" id="GU474938">
    <property type="protein sequence ID" value="ADI20097.1"/>
    <property type="molecule type" value="Genomic_DNA"/>
</dbReference>
<evidence type="ECO:0000256" key="4">
    <source>
        <dbReference type="ARBA" id="ARBA00022946"/>
    </source>
</evidence>
<dbReference type="GO" id="GO:0008289">
    <property type="term" value="F:lipid binding"/>
    <property type="evidence" value="ECO:0007669"/>
    <property type="project" value="UniProtKB-KW"/>
</dbReference>
<dbReference type="PANTHER" id="PTHR21427:SF19">
    <property type="entry name" value="UBIQUINONE BIOSYNTHESIS PROTEIN COQ9, MITOCHONDRIAL"/>
    <property type="match status" value="1"/>
</dbReference>
<evidence type="ECO:0000313" key="8">
    <source>
        <dbReference type="EMBL" id="ADI20097.1"/>
    </source>
</evidence>
<keyword evidence="3" id="KW-0831">Ubiquinone biosynthesis</keyword>
<dbReference type="PANTHER" id="PTHR21427">
    <property type="entry name" value="UBIQUINONE BIOSYNTHESIS PROTEIN COQ9, MITOCHONDRIAL"/>
    <property type="match status" value="1"/>
</dbReference>
<organism evidence="8">
    <name type="scientific">uncultured alpha proteobacterium EB080_L06A09</name>
    <dbReference type="NCBI Taxonomy" id="710794"/>
    <lineage>
        <taxon>Bacteria</taxon>
        <taxon>Pseudomonadati</taxon>
        <taxon>Pseudomonadota</taxon>
        <taxon>Alphaproteobacteria</taxon>
        <taxon>environmental samples</taxon>
    </lineage>
</organism>
<proteinExistence type="inferred from homology"/>
<dbReference type="AlphaFoldDB" id="E0Y0A6"/>
<dbReference type="Gene3D" id="1.10.357.10">
    <property type="entry name" value="Tetracycline Repressor, domain 2"/>
    <property type="match status" value="1"/>
</dbReference>
<evidence type="ECO:0000256" key="2">
    <source>
        <dbReference type="ARBA" id="ARBA00010766"/>
    </source>
</evidence>
<comment type="pathway">
    <text evidence="1">Cofactor biosynthesis; ubiquinone biosynthesis.</text>
</comment>
<evidence type="ECO:0000256" key="1">
    <source>
        <dbReference type="ARBA" id="ARBA00004749"/>
    </source>
</evidence>
<dbReference type="NCBIfam" id="TIGR02396">
    <property type="entry name" value="diverge_rpsU"/>
    <property type="match status" value="1"/>
</dbReference>
<protein>
    <submittedName>
        <fullName evidence="8">Uncharacterized conserved protein</fullName>
    </submittedName>
</protein>
<comment type="function">
    <text evidence="6">Membrane-associated protein that warps the membrane surface to access and bind aromatic isoprenes with high specificity, including ubiquinone (CoQ) isoprene intermediates and presents them directly to COQ7, therefore facilitating the COQ7-mediated hydroxylase step. Participates in the biosynthesis of coenzyme Q, also named ubiquinone, an essential lipid-soluble electron transporter for aerobic cellular respiration.</text>
</comment>
<evidence type="ECO:0000256" key="6">
    <source>
        <dbReference type="ARBA" id="ARBA00058104"/>
    </source>
</evidence>
<comment type="similarity">
    <text evidence="2">Belongs to the COQ9 family.</text>
</comment>
<evidence type="ECO:0000256" key="3">
    <source>
        <dbReference type="ARBA" id="ARBA00022688"/>
    </source>
</evidence>
<evidence type="ECO:0000259" key="7">
    <source>
        <dbReference type="Pfam" id="PF08511"/>
    </source>
</evidence>
<dbReference type="InterPro" id="IPR013718">
    <property type="entry name" value="COQ9_C"/>
</dbReference>
<keyword evidence="5" id="KW-0446">Lipid-binding</keyword>